<keyword evidence="3" id="KW-1133">Transmembrane helix</keyword>
<evidence type="ECO:0000256" key="2">
    <source>
        <dbReference type="ARBA" id="ARBA00022448"/>
    </source>
</evidence>
<dbReference type="OrthoDB" id="9786910at2"/>
<keyword evidence="2" id="KW-0813">Transport</keyword>
<feature type="transmembrane region" description="Helical" evidence="3">
    <location>
        <begin position="171"/>
        <end position="190"/>
    </location>
</feature>
<keyword evidence="6" id="KW-1185">Reference proteome</keyword>
<feature type="domain" description="ABC transmembrane type-2" evidence="4">
    <location>
        <begin position="32"/>
        <end position="252"/>
    </location>
</feature>
<evidence type="ECO:0000256" key="3">
    <source>
        <dbReference type="SAM" id="Phobius"/>
    </source>
</evidence>
<organism evidence="5 6">
    <name type="scientific">Peteryoungia ipomoeae</name>
    <dbReference type="NCBI Taxonomy" id="1210932"/>
    <lineage>
        <taxon>Bacteria</taxon>
        <taxon>Pseudomonadati</taxon>
        <taxon>Pseudomonadota</taxon>
        <taxon>Alphaproteobacteria</taxon>
        <taxon>Hyphomicrobiales</taxon>
        <taxon>Rhizobiaceae</taxon>
        <taxon>Peteryoungia</taxon>
    </lineage>
</organism>
<gene>
    <name evidence="5" type="ORF">FAA97_10600</name>
</gene>
<proteinExistence type="inferred from homology"/>
<feature type="transmembrane region" description="Helical" evidence="3">
    <location>
        <begin position="138"/>
        <end position="164"/>
    </location>
</feature>
<accession>A0A4S8NZ84</accession>
<name>A0A4S8NZ84_9HYPH</name>
<dbReference type="PROSITE" id="PS51012">
    <property type="entry name" value="ABC_TM2"/>
    <property type="match status" value="1"/>
</dbReference>
<dbReference type="EMBL" id="STGV01000003">
    <property type="protein sequence ID" value="THV23063.1"/>
    <property type="molecule type" value="Genomic_DNA"/>
</dbReference>
<dbReference type="AlphaFoldDB" id="A0A4S8NZ84"/>
<keyword evidence="3" id="KW-0812">Transmembrane</keyword>
<dbReference type="Proteomes" id="UP000308828">
    <property type="component" value="Unassembled WGS sequence"/>
</dbReference>
<dbReference type="GO" id="GO:0015920">
    <property type="term" value="P:lipopolysaccharide transport"/>
    <property type="evidence" value="ECO:0007669"/>
    <property type="project" value="TreeGrafter"/>
</dbReference>
<dbReference type="RefSeq" id="WP_136598507.1">
    <property type="nucleotide sequence ID" value="NZ_STGV01000003.1"/>
</dbReference>
<feature type="transmembrane region" description="Helical" evidence="3">
    <location>
        <begin position="110"/>
        <end position="132"/>
    </location>
</feature>
<comment type="similarity">
    <text evidence="1">Belongs to the ABC-2 integral membrane protein family.</text>
</comment>
<dbReference type="PANTHER" id="PTHR30413:SF10">
    <property type="entry name" value="CAPSULE POLYSACCHARIDE EXPORT INNER-MEMBRANE PROTEIN CTRC"/>
    <property type="match status" value="1"/>
</dbReference>
<evidence type="ECO:0000256" key="1">
    <source>
        <dbReference type="ARBA" id="ARBA00007783"/>
    </source>
</evidence>
<protein>
    <submittedName>
        <fullName evidence="5">ABC transporter permease</fullName>
    </submittedName>
</protein>
<feature type="transmembrane region" description="Helical" evidence="3">
    <location>
        <begin position="230"/>
        <end position="249"/>
    </location>
</feature>
<dbReference type="PANTHER" id="PTHR30413">
    <property type="entry name" value="INNER MEMBRANE TRANSPORT PERMEASE"/>
    <property type="match status" value="1"/>
</dbReference>
<dbReference type="InterPro" id="IPR047817">
    <property type="entry name" value="ABC2_TM_bact-type"/>
</dbReference>
<sequence>MREYLIGIWAARYFWMHLVMSDLRARWRRSFFGIFWSMLQPLGLTILISIVFSRIFNSSIAEYAPYILSGVIVWEYIVFNVTGGALAFVQADAYIKQTRHPLAIYTLRNVLSGMIILSLASVSLIGWVLVVMPQNFGWSWLAALTIFPIIGIILWPWATVMAYFSARFRDLPHALGLILQAIWFISPVYFEASVFRSGNLHVLLDYNPIYHLLQLVRAPLLHGEWPTLTNYLWCFGAAMVMSLLAVVVGRTAEKRVIFYL</sequence>
<feature type="transmembrane region" description="Helical" evidence="3">
    <location>
        <begin position="30"/>
        <end position="52"/>
    </location>
</feature>
<feature type="transmembrane region" description="Helical" evidence="3">
    <location>
        <begin position="64"/>
        <end position="89"/>
    </location>
</feature>
<evidence type="ECO:0000313" key="5">
    <source>
        <dbReference type="EMBL" id="THV23063.1"/>
    </source>
</evidence>
<evidence type="ECO:0000313" key="6">
    <source>
        <dbReference type="Proteomes" id="UP000308828"/>
    </source>
</evidence>
<comment type="caution">
    <text evidence="5">The sequence shown here is derived from an EMBL/GenBank/DDBJ whole genome shotgun (WGS) entry which is preliminary data.</text>
</comment>
<evidence type="ECO:0000259" key="4">
    <source>
        <dbReference type="PROSITE" id="PS51012"/>
    </source>
</evidence>
<reference evidence="5 6" key="1">
    <citation type="submission" date="2019-04" db="EMBL/GenBank/DDBJ databases">
        <title>Genome sequence of strain shin9-1.</title>
        <authorList>
            <person name="Gao J."/>
            <person name="Sun J."/>
        </authorList>
    </citation>
    <scope>NUCLEOTIDE SEQUENCE [LARGE SCALE GENOMIC DNA]</scope>
    <source>
        <strain evidence="6">shin9-1</strain>
    </source>
</reference>
<keyword evidence="3" id="KW-0472">Membrane</keyword>